<accession>V2X195</accession>
<organism evidence="2 3">
    <name type="scientific">Moniliophthora roreri (strain MCA 2997)</name>
    <name type="common">Cocoa frosty pod rot fungus</name>
    <name type="synonym">Crinipellis roreri</name>
    <dbReference type="NCBI Taxonomy" id="1381753"/>
    <lineage>
        <taxon>Eukaryota</taxon>
        <taxon>Fungi</taxon>
        <taxon>Dikarya</taxon>
        <taxon>Basidiomycota</taxon>
        <taxon>Agaricomycotina</taxon>
        <taxon>Agaricomycetes</taxon>
        <taxon>Agaricomycetidae</taxon>
        <taxon>Agaricales</taxon>
        <taxon>Marasmiineae</taxon>
        <taxon>Marasmiaceae</taxon>
        <taxon>Moniliophthora</taxon>
    </lineage>
</organism>
<feature type="compositionally biased region" description="Basic and acidic residues" evidence="1">
    <location>
        <begin position="75"/>
        <end position="85"/>
    </location>
</feature>
<evidence type="ECO:0000256" key="1">
    <source>
        <dbReference type="SAM" id="MobiDB-lite"/>
    </source>
</evidence>
<protein>
    <submittedName>
        <fullName evidence="2">Uncharacterized protein</fullName>
    </submittedName>
</protein>
<proteinExistence type="predicted"/>
<comment type="caution">
    <text evidence="2">The sequence shown here is derived from an EMBL/GenBank/DDBJ whole genome shotgun (WGS) entry which is preliminary data.</text>
</comment>
<name>V2X195_MONRO</name>
<feature type="compositionally biased region" description="Gly residues" evidence="1">
    <location>
        <begin position="21"/>
        <end position="51"/>
    </location>
</feature>
<dbReference type="EMBL" id="AWSO01000962">
    <property type="protein sequence ID" value="ESK86195.1"/>
    <property type="molecule type" value="Genomic_DNA"/>
</dbReference>
<reference evidence="2 3" key="1">
    <citation type="journal article" date="2014" name="BMC Genomics">
        <title>Genome and secretome analysis of the hemibiotrophic fungal pathogen, Moniliophthora roreri, which causes frosty pod rot disease of cacao: mechanisms of the biotrophic and necrotrophic phases.</title>
        <authorList>
            <person name="Meinhardt L.W."/>
            <person name="Costa G.G.L."/>
            <person name="Thomazella D.P.T."/>
            <person name="Teixeira P.J.P.L."/>
            <person name="Carazzolle M.F."/>
            <person name="Schuster S.C."/>
            <person name="Carlson J.E."/>
            <person name="Guiltinan M.J."/>
            <person name="Mieczkowski P."/>
            <person name="Farmer A."/>
            <person name="Ramaraj T."/>
            <person name="Crozier J."/>
            <person name="Davis R.E."/>
            <person name="Shao J."/>
            <person name="Melnick R.L."/>
            <person name="Pereira G.A.G."/>
            <person name="Bailey B.A."/>
        </authorList>
    </citation>
    <scope>NUCLEOTIDE SEQUENCE [LARGE SCALE GENOMIC DNA]</scope>
    <source>
        <strain evidence="2 3">MCA 2997</strain>
    </source>
</reference>
<dbReference type="HOGENOM" id="CLU_1652606_0_0_1"/>
<gene>
    <name evidence="2" type="ORF">Moror_16684</name>
</gene>
<dbReference type="AlphaFoldDB" id="V2X195"/>
<keyword evidence="3" id="KW-1185">Reference proteome</keyword>
<evidence type="ECO:0000313" key="3">
    <source>
        <dbReference type="Proteomes" id="UP000017559"/>
    </source>
</evidence>
<dbReference type="KEGG" id="mrr:Moror_16684"/>
<evidence type="ECO:0000313" key="2">
    <source>
        <dbReference type="EMBL" id="ESK86195.1"/>
    </source>
</evidence>
<feature type="region of interest" description="Disordered" evidence="1">
    <location>
        <begin position="1"/>
        <end position="85"/>
    </location>
</feature>
<dbReference type="Proteomes" id="UP000017559">
    <property type="component" value="Unassembled WGS sequence"/>
</dbReference>
<sequence>MQQYEPPLSRICNNHGRGKQYVGGNGQQNVGGHGHQYVQGGRGRQSIGGIGDQQYVGDRGSQHNRHIPQEELDDNSQRDSDSAREEYTVHRLAMVTRVVEAAGGNDSVIADALKVALERYFSQPPDNRPKPNIAFFCTLDPSLNDEQVLEVQQRFRSLVG</sequence>